<evidence type="ECO:0000313" key="14">
    <source>
        <dbReference type="Proteomes" id="UP000694393"/>
    </source>
</evidence>
<keyword evidence="5" id="KW-0552">Olfaction</keyword>
<evidence type="ECO:0000256" key="3">
    <source>
        <dbReference type="ARBA" id="ARBA00022606"/>
    </source>
</evidence>
<evidence type="ECO:0000256" key="11">
    <source>
        <dbReference type="SAM" id="Phobius"/>
    </source>
</evidence>
<keyword evidence="8 11" id="KW-0472">Membrane</keyword>
<dbReference type="InterPro" id="IPR050516">
    <property type="entry name" value="Olfactory_GPCR"/>
</dbReference>
<dbReference type="InterPro" id="IPR000725">
    <property type="entry name" value="Olfact_rcpt"/>
</dbReference>
<organism evidence="13 14">
    <name type="scientific">Pelusios castaneus</name>
    <name type="common">West African mud turtle</name>
    <dbReference type="NCBI Taxonomy" id="367368"/>
    <lineage>
        <taxon>Eukaryota</taxon>
        <taxon>Metazoa</taxon>
        <taxon>Chordata</taxon>
        <taxon>Craniata</taxon>
        <taxon>Vertebrata</taxon>
        <taxon>Euteleostomi</taxon>
        <taxon>Archelosauria</taxon>
        <taxon>Testudinata</taxon>
        <taxon>Testudines</taxon>
        <taxon>Pleurodira</taxon>
        <taxon>Pelomedusidae</taxon>
        <taxon>Pelusios</taxon>
    </lineage>
</organism>
<evidence type="ECO:0000313" key="13">
    <source>
        <dbReference type="Ensembl" id="ENSPCEP00000011665.1"/>
    </source>
</evidence>
<feature type="transmembrane region" description="Helical" evidence="11">
    <location>
        <begin position="265"/>
        <end position="284"/>
    </location>
</feature>
<dbReference type="InterPro" id="IPR017452">
    <property type="entry name" value="GPCR_Rhodpsn_7TM"/>
</dbReference>
<evidence type="ECO:0000256" key="8">
    <source>
        <dbReference type="ARBA" id="ARBA00023136"/>
    </source>
</evidence>
<dbReference type="Proteomes" id="UP000694393">
    <property type="component" value="Unplaced"/>
</dbReference>
<feature type="transmembrane region" description="Helical" evidence="11">
    <location>
        <begin position="98"/>
        <end position="119"/>
    </location>
</feature>
<keyword evidence="7" id="KW-0297">G-protein coupled receptor</keyword>
<dbReference type="GO" id="GO:0004984">
    <property type="term" value="F:olfactory receptor activity"/>
    <property type="evidence" value="ECO:0007669"/>
    <property type="project" value="InterPro"/>
</dbReference>
<dbReference type="FunFam" id="1.20.1070.10:FF:000001">
    <property type="entry name" value="Olfactory receptor"/>
    <property type="match status" value="1"/>
</dbReference>
<evidence type="ECO:0000256" key="1">
    <source>
        <dbReference type="ARBA" id="ARBA00004651"/>
    </source>
</evidence>
<reference evidence="13" key="2">
    <citation type="submission" date="2025-09" db="UniProtKB">
        <authorList>
            <consortium name="Ensembl"/>
        </authorList>
    </citation>
    <scope>IDENTIFICATION</scope>
</reference>
<dbReference type="Gene3D" id="1.20.1070.10">
    <property type="entry name" value="Rhodopsin 7-helix transmembrane proteins"/>
    <property type="match status" value="1"/>
</dbReference>
<evidence type="ECO:0000256" key="6">
    <source>
        <dbReference type="ARBA" id="ARBA00022989"/>
    </source>
</evidence>
<protein>
    <recommendedName>
        <fullName evidence="12">G-protein coupled receptors family 1 profile domain-containing protein</fullName>
    </recommendedName>
</protein>
<comment type="subcellular location">
    <subcellularLocation>
        <location evidence="1">Cell membrane</location>
        <topology evidence="1">Multi-pass membrane protein</topology>
    </subcellularLocation>
</comment>
<keyword evidence="10" id="KW-0807">Transducer</keyword>
<evidence type="ECO:0000256" key="9">
    <source>
        <dbReference type="ARBA" id="ARBA00023170"/>
    </source>
</evidence>
<dbReference type="SUPFAM" id="SSF81321">
    <property type="entry name" value="Family A G protein-coupled receptor-like"/>
    <property type="match status" value="1"/>
</dbReference>
<evidence type="ECO:0000256" key="5">
    <source>
        <dbReference type="ARBA" id="ARBA00022725"/>
    </source>
</evidence>
<dbReference type="Ensembl" id="ENSPCET00000012058.1">
    <property type="protein sequence ID" value="ENSPCEP00000011665.1"/>
    <property type="gene ID" value="ENSPCEG00000009208.1"/>
</dbReference>
<feature type="transmembrane region" description="Helical" evidence="11">
    <location>
        <begin position="60"/>
        <end position="78"/>
    </location>
</feature>
<evidence type="ECO:0000259" key="12">
    <source>
        <dbReference type="PROSITE" id="PS50262"/>
    </source>
</evidence>
<keyword evidence="9" id="KW-0675">Receptor</keyword>
<keyword evidence="4 11" id="KW-0812">Transmembrane</keyword>
<dbReference type="PROSITE" id="PS50262">
    <property type="entry name" value="G_PROTEIN_RECEP_F1_2"/>
    <property type="match status" value="1"/>
</dbReference>
<dbReference type="InterPro" id="IPR000276">
    <property type="entry name" value="GPCR_Rhodpsn"/>
</dbReference>
<evidence type="ECO:0000256" key="7">
    <source>
        <dbReference type="ARBA" id="ARBA00023040"/>
    </source>
</evidence>
<feature type="transmembrane region" description="Helical" evidence="11">
    <location>
        <begin position="192"/>
        <end position="213"/>
    </location>
</feature>
<dbReference type="CDD" id="cd15911">
    <property type="entry name" value="7tmA_OR11A-like"/>
    <property type="match status" value="1"/>
</dbReference>
<evidence type="ECO:0000256" key="10">
    <source>
        <dbReference type="ARBA" id="ARBA00023224"/>
    </source>
</evidence>
<feature type="domain" description="G-protein coupled receptors family 1 profile" evidence="12">
    <location>
        <begin position="41"/>
        <end position="282"/>
    </location>
</feature>
<dbReference type="PRINTS" id="PR00237">
    <property type="entry name" value="GPCRRHODOPSN"/>
</dbReference>
<feature type="transmembrane region" description="Helical" evidence="11">
    <location>
        <begin position="25"/>
        <end position="48"/>
    </location>
</feature>
<feature type="transmembrane region" description="Helical" evidence="11">
    <location>
        <begin position="140"/>
        <end position="160"/>
    </location>
</feature>
<dbReference type="GO" id="GO:0005886">
    <property type="term" value="C:plasma membrane"/>
    <property type="evidence" value="ECO:0007669"/>
    <property type="project" value="UniProtKB-SubCell"/>
</dbReference>
<feature type="transmembrane region" description="Helical" evidence="11">
    <location>
        <begin position="234"/>
        <end position="253"/>
    </location>
</feature>
<keyword evidence="2" id="KW-1003">Cell membrane</keyword>
<reference evidence="13" key="1">
    <citation type="submission" date="2025-08" db="UniProtKB">
        <authorList>
            <consortium name="Ensembl"/>
        </authorList>
    </citation>
    <scope>IDENTIFICATION</scope>
</reference>
<evidence type="ECO:0000256" key="2">
    <source>
        <dbReference type="ARBA" id="ARBA00022475"/>
    </source>
</evidence>
<dbReference type="GO" id="GO:0004930">
    <property type="term" value="F:G protein-coupled receptor activity"/>
    <property type="evidence" value="ECO:0007669"/>
    <property type="project" value="UniProtKB-KW"/>
</dbReference>
<dbReference type="PRINTS" id="PR00245">
    <property type="entry name" value="OLFACTORYR"/>
</dbReference>
<dbReference type="PANTHER" id="PTHR26452">
    <property type="entry name" value="OLFACTORY RECEPTOR"/>
    <property type="match status" value="1"/>
</dbReference>
<keyword evidence="14" id="KW-1185">Reference proteome</keyword>
<evidence type="ECO:0000256" key="4">
    <source>
        <dbReference type="ARBA" id="ARBA00022692"/>
    </source>
</evidence>
<sequence length="308" mass="35184">MPMENQTIVTEFILLGLSSDPQMQIFLFLVFLVIYLITLFGNIVIMVVIRTDSHLHTPMYFLLFHLSFVDIWYSSITVPKMLIDFLAEHKTISFNGCIAQMFFFFLLAGSEVFILSAMAHDRYVAICDPFHYVEAMNKEIWFQLVSGAWTNALLMSRLIFCGPNELDHFFCDLTPLIKLSCSDTNNMELVTFWGSVLFTLPPFLLTIASYVYIIRAILRIPSADGKQKAFSTCSSHLIVVTIFYGTLIIVYLLPKSKVLQELNKVFSLCYTVLTPLLNPLIYSLRNKEVKGALRKVIRKGVLYFAQSG</sequence>
<dbReference type="Pfam" id="PF13853">
    <property type="entry name" value="7tm_4"/>
    <property type="match status" value="1"/>
</dbReference>
<accession>A0A8C8RYM2</accession>
<dbReference type="AlphaFoldDB" id="A0A8C8RYM2"/>
<proteinExistence type="predicted"/>
<name>A0A8C8RYM2_9SAUR</name>
<keyword evidence="6 11" id="KW-1133">Transmembrane helix</keyword>
<keyword evidence="3" id="KW-0716">Sensory transduction</keyword>